<organism evidence="2 3">
    <name type="scientific">Ambispora leptoticha</name>
    <dbReference type="NCBI Taxonomy" id="144679"/>
    <lineage>
        <taxon>Eukaryota</taxon>
        <taxon>Fungi</taxon>
        <taxon>Fungi incertae sedis</taxon>
        <taxon>Mucoromycota</taxon>
        <taxon>Glomeromycotina</taxon>
        <taxon>Glomeromycetes</taxon>
        <taxon>Archaeosporales</taxon>
        <taxon>Ambisporaceae</taxon>
        <taxon>Ambispora</taxon>
    </lineage>
</organism>
<name>A0A9N9E171_9GLOM</name>
<dbReference type="EMBL" id="CAJVPS010010792">
    <property type="protein sequence ID" value="CAG8660299.1"/>
    <property type="molecule type" value="Genomic_DNA"/>
</dbReference>
<evidence type="ECO:0000313" key="3">
    <source>
        <dbReference type="Proteomes" id="UP000789508"/>
    </source>
</evidence>
<feature type="chain" id="PRO_5040148707" evidence="1">
    <location>
        <begin position="25"/>
        <end position="93"/>
    </location>
</feature>
<evidence type="ECO:0000256" key="1">
    <source>
        <dbReference type="SAM" id="SignalP"/>
    </source>
</evidence>
<protein>
    <submittedName>
        <fullName evidence="2">210_t:CDS:1</fullName>
    </submittedName>
</protein>
<dbReference type="AlphaFoldDB" id="A0A9N9E171"/>
<proteinExistence type="predicted"/>
<evidence type="ECO:0000313" key="2">
    <source>
        <dbReference type="EMBL" id="CAG8660299.1"/>
    </source>
</evidence>
<accession>A0A9N9E171</accession>
<feature type="signal peptide" evidence="1">
    <location>
        <begin position="1"/>
        <end position="24"/>
    </location>
</feature>
<sequence>MITLKKFVAIVLILAICLFVLPDAIPLDYEQGDQTFTFEPGYVVGGNANANVGDNGQAIAIGGNANAITGNNGQAIAIGGPAIGGNGGNGGSS</sequence>
<dbReference type="Proteomes" id="UP000789508">
    <property type="component" value="Unassembled WGS sequence"/>
</dbReference>
<keyword evidence="1" id="KW-0732">Signal</keyword>
<keyword evidence="3" id="KW-1185">Reference proteome</keyword>
<reference evidence="2" key="1">
    <citation type="submission" date="2021-06" db="EMBL/GenBank/DDBJ databases">
        <authorList>
            <person name="Kallberg Y."/>
            <person name="Tangrot J."/>
            <person name="Rosling A."/>
        </authorList>
    </citation>
    <scope>NUCLEOTIDE SEQUENCE</scope>
    <source>
        <strain evidence="2">FL130A</strain>
    </source>
</reference>
<gene>
    <name evidence="2" type="ORF">ALEPTO_LOCUS10303</name>
</gene>
<comment type="caution">
    <text evidence="2">The sequence shown here is derived from an EMBL/GenBank/DDBJ whole genome shotgun (WGS) entry which is preliminary data.</text>
</comment>